<reference evidence="9 10" key="1">
    <citation type="submission" date="2016-11" db="EMBL/GenBank/DDBJ databases">
        <authorList>
            <person name="Jaros S."/>
            <person name="Januszkiewicz K."/>
            <person name="Wedrychowicz H."/>
        </authorList>
    </citation>
    <scope>NUCLEOTIDE SEQUENCE [LARGE SCALE GENOMIC DNA]</scope>
    <source>
        <strain evidence="9 10">DSM 15480</strain>
    </source>
</reference>
<feature type="domain" description="EamA" evidence="8">
    <location>
        <begin position="170"/>
        <end position="305"/>
    </location>
</feature>
<evidence type="ECO:0000256" key="5">
    <source>
        <dbReference type="ARBA" id="ARBA00022989"/>
    </source>
</evidence>
<evidence type="ECO:0000259" key="8">
    <source>
        <dbReference type="Pfam" id="PF00892"/>
    </source>
</evidence>
<keyword evidence="5 7" id="KW-1133">Transmembrane helix</keyword>
<evidence type="ECO:0000256" key="2">
    <source>
        <dbReference type="ARBA" id="ARBA00007362"/>
    </source>
</evidence>
<feature type="transmembrane region" description="Helical" evidence="7">
    <location>
        <begin position="226"/>
        <end position="248"/>
    </location>
</feature>
<dbReference type="Proteomes" id="UP000184301">
    <property type="component" value="Unassembled WGS sequence"/>
</dbReference>
<feature type="transmembrane region" description="Helical" evidence="7">
    <location>
        <begin position="170"/>
        <end position="188"/>
    </location>
</feature>
<comment type="subcellular location">
    <subcellularLocation>
        <location evidence="1">Cell membrane</location>
        <topology evidence="1">Multi-pass membrane protein</topology>
    </subcellularLocation>
</comment>
<dbReference type="InterPro" id="IPR000620">
    <property type="entry name" value="EamA_dom"/>
</dbReference>
<feature type="transmembrane region" description="Helical" evidence="7">
    <location>
        <begin position="46"/>
        <end position="68"/>
    </location>
</feature>
<dbReference type="PANTHER" id="PTHR32322:SF18">
    <property type="entry name" value="S-ADENOSYLMETHIONINE_S-ADENOSYLHOMOCYSTEINE TRANSPORTER"/>
    <property type="match status" value="1"/>
</dbReference>
<evidence type="ECO:0000256" key="3">
    <source>
        <dbReference type="ARBA" id="ARBA00022475"/>
    </source>
</evidence>
<accession>A0A1M6JGJ5</accession>
<feature type="transmembrane region" description="Helical" evidence="7">
    <location>
        <begin position="89"/>
        <end position="107"/>
    </location>
</feature>
<dbReference type="EMBL" id="FQZY01000009">
    <property type="protein sequence ID" value="SHJ45784.1"/>
    <property type="molecule type" value="Genomic_DNA"/>
</dbReference>
<evidence type="ECO:0000256" key="1">
    <source>
        <dbReference type="ARBA" id="ARBA00004651"/>
    </source>
</evidence>
<evidence type="ECO:0000256" key="4">
    <source>
        <dbReference type="ARBA" id="ARBA00022692"/>
    </source>
</evidence>
<feature type="transmembrane region" description="Helical" evidence="7">
    <location>
        <begin position="286"/>
        <end position="307"/>
    </location>
</feature>
<sequence length="312" mass="33586">MKSKEKYMQKTLVVWFGALICCALWGSAFPCIKIGYELFGISSGDTASQILFAGCRFTLAGILAILLGSILSRKPLIPRKESWGKICRLSMLQTVLQYLFFYVGLAHTSGVKASIIGGVNVFIAILVASLLFRQEKLTGQKVLGCVIGFAGVVLINLTKDGIDMSMSFTGEGFIFLSTIAYAFSSVFLKRYSEHENPVVLSGYQFVLGGVIMSICGALAGGSVRGFSPASVGILIYLALISAVAYSLWGILLQYNPVSKVAVFGFMNPVFGVILSAILLGEAQQAAGFKSVISLVLVCIGIYIVNYVRKEKQ</sequence>
<dbReference type="SUPFAM" id="SSF103481">
    <property type="entry name" value="Multidrug resistance efflux transporter EmrE"/>
    <property type="match status" value="2"/>
</dbReference>
<proteinExistence type="inferred from homology"/>
<keyword evidence="10" id="KW-1185">Reference proteome</keyword>
<protein>
    <submittedName>
        <fullName evidence="9">Permease of the drug/metabolite transporter (DMT) superfamily</fullName>
    </submittedName>
</protein>
<organism evidence="9 10">
    <name type="scientific">Hespellia stercorisuis DSM 15480</name>
    <dbReference type="NCBI Taxonomy" id="1121950"/>
    <lineage>
        <taxon>Bacteria</taxon>
        <taxon>Bacillati</taxon>
        <taxon>Bacillota</taxon>
        <taxon>Clostridia</taxon>
        <taxon>Lachnospirales</taxon>
        <taxon>Lachnospiraceae</taxon>
        <taxon>Hespellia</taxon>
    </lineage>
</organism>
<feature type="transmembrane region" description="Helical" evidence="7">
    <location>
        <begin position="139"/>
        <end position="158"/>
    </location>
</feature>
<dbReference type="Pfam" id="PF00892">
    <property type="entry name" value="EamA"/>
    <property type="match status" value="2"/>
</dbReference>
<evidence type="ECO:0000313" key="10">
    <source>
        <dbReference type="Proteomes" id="UP000184301"/>
    </source>
</evidence>
<dbReference type="InterPro" id="IPR037185">
    <property type="entry name" value="EmrE-like"/>
</dbReference>
<comment type="similarity">
    <text evidence="2">Belongs to the EamA transporter family.</text>
</comment>
<keyword evidence="6 7" id="KW-0472">Membrane</keyword>
<dbReference type="AlphaFoldDB" id="A0A1M6JGJ5"/>
<dbReference type="OrthoDB" id="3190463at2"/>
<evidence type="ECO:0000313" key="9">
    <source>
        <dbReference type="EMBL" id="SHJ45784.1"/>
    </source>
</evidence>
<dbReference type="STRING" id="1121950.SAMN02745243_00634"/>
<name>A0A1M6JGJ5_9FIRM</name>
<feature type="transmembrane region" description="Helical" evidence="7">
    <location>
        <begin position="200"/>
        <end position="220"/>
    </location>
</feature>
<evidence type="ECO:0000256" key="6">
    <source>
        <dbReference type="ARBA" id="ARBA00023136"/>
    </source>
</evidence>
<dbReference type="InterPro" id="IPR050638">
    <property type="entry name" value="AA-Vitamin_Transporters"/>
</dbReference>
<dbReference type="PANTHER" id="PTHR32322">
    <property type="entry name" value="INNER MEMBRANE TRANSPORTER"/>
    <property type="match status" value="1"/>
</dbReference>
<evidence type="ECO:0000256" key="7">
    <source>
        <dbReference type="SAM" id="Phobius"/>
    </source>
</evidence>
<feature type="domain" description="EamA" evidence="8">
    <location>
        <begin position="17"/>
        <end position="156"/>
    </location>
</feature>
<dbReference type="GO" id="GO:0005886">
    <property type="term" value="C:plasma membrane"/>
    <property type="evidence" value="ECO:0007669"/>
    <property type="project" value="UniProtKB-SubCell"/>
</dbReference>
<feature type="transmembrane region" description="Helical" evidence="7">
    <location>
        <begin position="113"/>
        <end position="132"/>
    </location>
</feature>
<gene>
    <name evidence="9" type="ORF">SAMN02745243_00634</name>
</gene>
<dbReference type="RefSeq" id="WP_073104908.1">
    <property type="nucleotide sequence ID" value="NZ_FQZY01000009.1"/>
</dbReference>
<feature type="transmembrane region" description="Helical" evidence="7">
    <location>
        <begin position="260"/>
        <end position="280"/>
    </location>
</feature>
<keyword evidence="3" id="KW-1003">Cell membrane</keyword>
<keyword evidence="4 7" id="KW-0812">Transmembrane</keyword>